<dbReference type="AlphaFoldDB" id="A0A0U1DXP6"/>
<dbReference type="Proteomes" id="UP000182227">
    <property type="component" value="Unassembled WGS sequence"/>
</dbReference>
<accession>A0A0U1DXP6</accession>
<evidence type="ECO:0000313" key="4">
    <source>
        <dbReference type="Proteomes" id="UP000182227"/>
    </source>
</evidence>
<proteinExistence type="predicted"/>
<dbReference type="EMBL" id="CTEF01000007">
    <property type="protein sequence ID" value="CQD24754.1"/>
    <property type="molecule type" value="Genomic_DNA"/>
</dbReference>
<evidence type="ECO:0000256" key="1">
    <source>
        <dbReference type="SAM" id="MobiDB-lite"/>
    </source>
</evidence>
<keyword evidence="2" id="KW-0732">Signal</keyword>
<sequence length="481" mass="51008" precursor="true">MMSRRTLIGIALTVFAALPLAACSSMVDGTAVSVFADPFSVAGMPATDGSSGLRPNAQPPSRQVANTDGGKADNLAASAVSDLEEFWSDAYSEAFDGQFQPVRALISWDAESFDGRFCGMDTYGLVNAAFCKPDRTIGWDRGVLIPGLRQQNGDMGAVMVLAHEYGHAIQQQAGLINRTTPTLVAEQQADCLAGTYLRWVAQGDSPRFTLSTADGLNKLLAAVIAFRDPLLTEAEAQVGIDEHGSAFERISAFQFGFTDGPAACAAIDVKEINQRRGELPVLLPEDQSGDLDITERWVRSMVDALNIVFKPADPPRLDFRPDAAVDCPSARPSPPASYCPDTNTIVIDLAEMQALAAPSEEVDVGDLAGGDNTAFSVLISRYMLALQHARGLVLDNAEAALRTACLTGVATAKMIKPVHLPNGDTILLTAGDVDEAVSGILTNGLAASDVNGESVPSGFARIDAFRVGILGDEQRCLKRFT</sequence>
<reference evidence="3 4" key="1">
    <citation type="submission" date="2015-03" db="EMBL/GenBank/DDBJ databases">
        <authorList>
            <person name="Murphy D."/>
        </authorList>
    </citation>
    <scope>NUCLEOTIDE SEQUENCE [LARGE SCALE GENOMIC DNA]</scope>
    <source>
        <strain evidence="3 4">D16</strain>
    </source>
</reference>
<organism evidence="3 4">
    <name type="scientific">Mycolicibacterium conceptionense</name>
    <dbReference type="NCBI Taxonomy" id="451644"/>
    <lineage>
        <taxon>Bacteria</taxon>
        <taxon>Bacillati</taxon>
        <taxon>Actinomycetota</taxon>
        <taxon>Actinomycetes</taxon>
        <taxon>Mycobacteriales</taxon>
        <taxon>Mycobacteriaceae</taxon>
        <taxon>Mycolicibacterium</taxon>
    </lineage>
</organism>
<protein>
    <submittedName>
        <fullName evidence="3">LpqM protein</fullName>
    </submittedName>
</protein>
<dbReference type="SUPFAM" id="SSF55486">
    <property type="entry name" value="Metalloproteases ('zincins'), catalytic domain"/>
    <property type="match status" value="1"/>
</dbReference>
<feature type="signal peptide" evidence="2">
    <location>
        <begin position="1"/>
        <end position="16"/>
    </location>
</feature>
<dbReference type="InterPro" id="IPR007343">
    <property type="entry name" value="Uncharacterised_pept_Zn_put"/>
</dbReference>
<feature type="region of interest" description="Disordered" evidence="1">
    <location>
        <begin position="47"/>
        <end position="70"/>
    </location>
</feature>
<dbReference type="Pfam" id="PF04228">
    <property type="entry name" value="Zn_peptidase"/>
    <property type="match status" value="1"/>
</dbReference>
<evidence type="ECO:0000313" key="3">
    <source>
        <dbReference type="EMBL" id="CQD24754.1"/>
    </source>
</evidence>
<feature type="chain" id="PRO_5039155704" evidence="2">
    <location>
        <begin position="17"/>
        <end position="481"/>
    </location>
</feature>
<gene>
    <name evidence="3" type="ORF">BN970_06618</name>
</gene>
<evidence type="ECO:0000256" key="2">
    <source>
        <dbReference type="SAM" id="SignalP"/>
    </source>
</evidence>
<name>A0A0U1DXP6_9MYCO</name>